<evidence type="ECO:0000256" key="4">
    <source>
        <dbReference type="ARBA" id="ARBA00011991"/>
    </source>
</evidence>
<dbReference type="Gene3D" id="3.40.50.10210">
    <property type="match status" value="1"/>
</dbReference>
<dbReference type="Proteomes" id="UP000190890">
    <property type="component" value="Unassembled WGS sequence"/>
</dbReference>
<keyword evidence="7 11" id="KW-0328">Glycosyltransferase</keyword>
<evidence type="ECO:0000256" key="1">
    <source>
        <dbReference type="ARBA" id="ARBA00002197"/>
    </source>
</evidence>
<organism evidence="13 14">
    <name type="scientific">Clostridium puniceum</name>
    <dbReference type="NCBI Taxonomy" id="29367"/>
    <lineage>
        <taxon>Bacteria</taxon>
        <taxon>Bacillati</taxon>
        <taxon>Bacillota</taxon>
        <taxon>Clostridia</taxon>
        <taxon>Eubacteriales</taxon>
        <taxon>Clostridiaceae</taxon>
        <taxon>Clostridium</taxon>
    </lineage>
</organism>
<evidence type="ECO:0000313" key="14">
    <source>
        <dbReference type="Proteomes" id="UP000190890"/>
    </source>
</evidence>
<dbReference type="InterPro" id="IPR023195">
    <property type="entry name" value="Nict_dMeBzImd_PRibTrfase_N"/>
</dbReference>
<dbReference type="HAMAP" id="MF_00230">
    <property type="entry name" value="CobT"/>
    <property type="match status" value="1"/>
</dbReference>
<evidence type="ECO:0000256" key="9">
    <source>
        <dbReference type="ARBA" id="ARBA00030686"/>
    </source>
</evidence>
<evidence type="ECO:0000256" key="2">
    <source>
        <dbReference type="ARBA" id="ARBA00005049"/>
    </source>
</evidence>
<name>A0A1S8TA43_9CLOT</name>
<feature type="transmembrane region" description="Helical" evidence="12">
    <location>
        <begin position="258"/>
        <end position="279"/>
    </location>
</feature>
<comment type="function">
    <text evidence="1 11">Catalyzes the synthesis of alpha-ribazole-5'-phosphate from nicotinate mononucleotide (NAMN) and 5,6-dimethylbenzimidazole (DMB).</text>
</comment>
<dbReference type="GO" id="GO:0009236">
    <property type="term" value="P:cobalamin biosynthetic process"/>
    <property type="evidence" value="ECO:0007669"/>
    <property type="project" value="UniProtKB-UniRule"/>
</dbReference>
<dbReference type="RefSeq" id="WP_077848775.1">
    <property type="nucleotide sequence ID" value="NZ_LZZM01000196.1"/>
</dbReference>
<keyword evidence="14" id="KW-1185">Reference proteome</keyword>
<proteinExistence type="inferred from homology"/>
<protein>
    <recommendedName>
        <fullName evidence="5 11">Nicotinate-nucleotide--dimethylbenzimidazole phosphoribosyltransferase</fullName>
        <shortName evidence="11">NN:DBI PRT</shortName>
        <ecNumber evidence="4 11">2.4.2.21</ecNumber>
    </recommendedName>
    <alternativeName>
        <fullName evidence="9 11">N(1)-alpha-phosphoribosyltransferase</fullName>
    </alternativeName>
</protein>
<dbReference type="InterPro" id="IPR017846">
    <property type="entry name" value="Nict_dMeBzImd_PRibTrfase_bact"/>
</dbReference>
<dbReference type="PANTHER" id="PTHR43463">
    <property type="entry name" value="NICOTINATE-NUCLEOTIDE--DIMETHYLBENZIMIDAZOLE PHOSPHORIBOSYLTRANSFERASE"/>
    <property type="match status" value="1"/>
</dbReference>
<evidence type="ECO:0000256" key="5">
    <source>
        <dbReference type="ARBA" id="ARBA00015486"/>
    </source>
</evidence>
<dbReference type="GO" id="GO:0008939">
    <property type="term" value="F:nicotinate-nucleotide-dimethylbenzimidazole phosphoribosyltransferase activity"/>
    <property type="evidence" value="ECO:0007669"/>
    <property type="project" value="UniProtKB-UniRule"/>
</dbReference>
<dbReference type="Gene3D" id="1.10.1610.10">
    <property type="match status" value="1"/>
</dbReference>
<accession>A0A1S8TA43</accession>
<evidence type="ECO:0000256" key="8">
    <source>
        <dbReference type="ARBA" id="ARBA00022679"/>
    </source>
</evidence>
<dbReference type="CDD" id="cd02439">
    <property type="entry name" value="DMB-PRT_CobT"/>
    <property type="match status" value="1"/>
</dbReference>
<dbReference type="SUPFAM" id="SSF52733">
    <property type="entry name" value="Nicotinate mononucleotide:5,6-dimethylbenzimidazole phosphoribosyltransferase (CobT)"/>
    <property type="match status" value="1"/>
</dbReference>
<dbReference type="UniPathway" id="UPA00061">
    <property type="reaction ID" value="UER00516"/>
</dbReference>
<dbReference type="InterPro" id="IPR003200">
    <property type="entry name" value="Nict_dMeBzImd_PRibTrfase"/>
</dbReference>
<dbReference type="Pfam" id="PF02277">
    <property type="entry name" value="DBI_PRT"/>
    <property type="match status" value="1"/>
</dbReference>
<dbReference type="OrthoDB" id="9781491at2"/>
<dbReference type="PANTHER" id="PTHR43463:SF1">
    <property type="entry name" value="NICOTINATE-NUCLEOTIDE--DIMETHYLBENZIMIDAZOLE PHOSPHORIBOSYLTRANSFERASE"/>
    <property type="match status" value="1"/>
</dbReference>
<comment type="pathway">
    <text evidence="2 11">Nucleoside biosynthesis; alpha-ribazole biosynthesis; alpha-ribazole from 5,6-dimethylbenzimidazole: step 1/2.</text>
</comment>
<comment type="catalytic activity">
    <reaction evidence="10 11">
        <text>5,6-dimethylbenzimidazole + nicotinate beta-D-ribonucleotide = alpha-ribazole 5'-phosphate + nicotinate + H(+)</text>
        <dbReference type="Rhea" id="RHEA:11196"/>
        <dbReference type="ChEBI" id="CHEBI:15378"/>
        <dbReference type="ChEBI" id="CHEBI:15890"/>
        <dbReference type="ChEBI" id="CHEBI:32544"/>
        <dbReference type="ChEBI" id="CHEBI:57502"/>
        <dbReference type="ChEBI" id="CHEBI:57918"/>
        <dbReference type="EC" id="2.4.2.21"/>
    </reaction>
</comment>
<keyword evidence="8 11" id="KW-0808">Transferase</keyword>
<sequence>MKDNLKQLNEIINGIKDVDKQTIIAADRRITSLAKPLKSLGKLEEMSIKLSGITGKIKNNITKKMVIIMCSDNGVVEEGVASAPQSVTLAQAINFTKGLTGVAVLAKANNTELMVIDVGINCDFSHPDIINRKIRKATYNIAKGPAMSYEEAVQAMLVGIEAVKNAKNMGYEILGVGEMGIGNTSTSSAILSALTDVNVEDVVGRGGGITHETFKWKKEVVRNAIKINQPDKNDPIDVISKVGGFDIAAMAGVFLGAAYYKIPVVIDGFISAVSALIAFRLNSKTRDYMFTSHDSRELGFKVAMEELRLSPILNLDMALGEGSGCPLAFSIIDSACAVINNMATFEEAEINDSYLDELKEMDKL</sequence>
<dbReference type="EC" id="2.4.2.21" evidence="4 11"/>
<dbReference type="EMBL" id="LZZM01000196">
    <property type="protein sequence ID" value="OOM74647.1"/>
    <property type="molecule type" value="Genomic_DNA"/>
</dbReference>
<dbReference type="STRING" id="29367.CLPUN_37720"/>
<dbReference type="NCBIfam" id="TIGR03160">
    <property type="entry name" value="cobT_DBIPRT"/>
    <property type="match status" value="1"/>
</dbReference>
<evidence type="ECO:0000256" key="3">
    <source>
        <dbReference type="ARBA" id="ARBA00007110"/>
    </source>
</evidence>
<keyword evidence="6 11" id="KW-0169">Cobalamin biosynthesis</keyword>
<evidence type="ECO:0000256" key="12">
    <source>
        <dbReference type="SAM" id="Phobius"/>
    </source>
</evidence>
<gene>
    <name evidence="11 13" type="primary">cobT</name>
    <name evidence="13" type="ORF">CLPUN_37720</name>
</gene>
<dbReference type="AlphaFoldDB" id="A0A1S8TA43"/>
<reference evidence="13 14" key="1">
    <citation type="submission" date="2016-05" db="EMBL/GenBank/DDBJ databases">
        <title>Microbial solvent formation.</title>
        <authorList>
            <person name="Poehlein A."/>
            <person name="Montoya Solano J.D."/>
            <person name="Flitsch S."/>
            <person name="Krabben P."/>
            <person name="Duerre P."/>
            <person name="Daniel R."/>
        </authorList>
    </citation>
    <scope>NUCLEOTIDE SEQUENCE [LARGE SCALE GENOMIC DNA]</scope>
    <source>
        <strain evidence="13 14">DSM 2619</strain>
    </source>
</reference>
<keyword evidence="12" id="KW-0472">Membrane</keyword>
<evidence type="ECO:0000256" key="10">
    <source>
        <dbReference type="ARBA" id="ARBA00047340"/>
    </source>
</evidence>
<feature type="active site" description="Proton acceptor" evidence="11">
    <location>
        <position position="321"/>
    </location>
</feature>
<evidence type="ECO:0000256" key="6">
    <source>
        <dbReference type="ARBA" id="ARBA00022573"/>
    </source>
</evidence>
<dbReference type="InterPro" id="IPR036087">
    <property type="entry name" value="Nict_dMeBzImd_PRibTrfase_sf"/>
</dbReference>
<dbReference type="FunFam" id="3.40.50.10210:FF:000001">
    <property type="entry name" value="Nicotinate-nucleotide--dimethylbenzimidazole phosphoribosyltransferase"/>
    <property type="match status" value="1"/>
</dbReference>
<comment type="caution">
    <text evidence="13">The sequence shown here is derived from an EMBL/GenBank/DDBJ whole genome shotgun (WGS) entry which is preliminary data.</text>
</comment>
<evidence type="ECO:0000313" key="13">
    <source>
        <dbReference type="EMBL" id="OOM74647.1"/>
    </source>
</evidence>
<keyword evidence="12" id="KW-1133">Transmembrane helix</keyword>
<dbReference type="NCBIfam" id="NF000996">
    <property type="entry name" value="PRK00105.1"/>
    <property type="match status" value="1"/>
</dbReference>
<keyword evidence="12" id="KW-0812">Transmembrane</keyword>
<evidence type="ECO:0000256" key="11">
    <source>
        <dbReference type="HAMAP-Rule" id="MF_00230"/>
    </source>
</evidence>
<evidence type="ECO:0000256" key="7">
    <source>
        <dbReference type="ARBA" id="ARBA00022676"/>
    </source>
</evidence>
<comment type="similarity">
    <text evidence="3 11">Belongs to the CobT family.</text>
</comment>